<evidence type="ECO:0000256" key="1">
    <source>
        <dbReference type="ARBA" id="ARBA00004141"/>
    </source>
</evidence>
<dbReference type="GO" id="GO:0005886">
    <property type="term" value="C:plasma membrane"/>
    <property type="evidence" value="ECO:0007669"/>
    <property type="project" value="TreeGrafter"/>
</dbReference>
<feature type="transmembrane region" description="Helical" evidence="6">
    <location>
        <begin position="82"/>
        <end position="99"/>
    </location>
</feature>
<protein>
    <submittedName>
        <fullName evidence="8">Protein I'm not dead yet-like</fullName>
    </submittedName>
</protein>
<feature type="transmembrane region" description="Helical" evidence="6">
    <location>
        <begin position="6"/>
        <end position="25"/>
    </location>
</feature>
<feature type="transmembrane region" description="Helical" evidence="6">
    <location>
        <begin position="37"/>
        <end position="62"/>
    </location>
</feature>
<comment type="subcellular location">
    <subcellularLocation>
        <location evidence="1">Membrane</location>
        <topology evidence="1">Multi-pass membrane protein</topology>
    </subcellularLocation>
</comment>
<keyword evidence="5 6" id="KW-0472">Membrane</keyword>
<keyword evidence="4 6" id="KW-1133">Transmembrane helix</keyword>
<dbReference type="PANTHER" id="PTHR10283">
    <property type="entry name" value="SOLUTE CARRIER FAMILY 13 MEMBER"/>
    <property type="match status" value="1"/>
</dbReference>
<evidence type="ECO:0000313" key="8">
    <source>
        <dbReference type="RefSeq" id="XP_011495412.1"/>
    </source>
</evidence>
<gene>
    <name evidence="8" type="primary">LOC105360258</name>
</gene>
<proteinExistence type="inferred from homology"/>
<dbReference type="GeneID" id="105360258"/>
<evidence type="ECO:0000313" key="7">
    <source>
        <dbReference type="Proteomes" id="UP000695007"/>
    </source>
</evidence>
<dbReference type="RefSeq" id="XP_011495412.1">
    <property type="nucleotide sequence ID" value="XM_011497110.1"/>
</dbReference>
<dbReference type="AlphaFoldDB" id="A0AAJ6VNT8"/>
<feature type="transmembrane region" description="Helical" evidence="6">
    <location>
        <begin position="238"/>
        <end position="256"/>
    </location>
</feature>
<evidence type="ECO:0000256" key="4">
    <source>
        <dbReference type="ARBA" id="ARBA00022989"/>
    </source>
</evidence>
<keyword evidence="3 6" id="KW-0812">Transmembrane</keyword>
<feature type="transmembrane region" description="Helical" evidence="6">
    <location>
        <begin position="120"/>
        <end position="149"/>
    </location>
</feature>
<dbReference type="PANTHER" id="PTHR10283:SF82">
    <property type="entry name" value="SOLUTE CARRIER FAMILY 13 MEMBER 2"/>
    <property type="match status" value="1"/>
</dbReference>
<name>A0AAJ6VNT8_9HYME</name>
<dbReference type="KEGG" id="csol:105360258"/>
<feature type="transmembrane region" description="Helical" evidence="6">
    <location>
        <begin position="462"/>
        <end position="480"/>
    </location>
</feature>
<evidence type="ECO:0000256" key="2">
    <source>
        <dbReference type="ARBA" id="ARBA00006772"/>
    </source>
</evidence>
<dbReference type="GO" id="GO:0015141">
    <property type="term" value="F:succinate transmembrane transporter activity"/>
    <property type="evidence" value="ECO:0007669"/>
    <property type="project" value="TreeGrafter"/>
</dbReference>
<feature type="non-terminal residue" evidence="8">
    <location>
        <position position="1"/>
    </location>
</feature>
<accession>A0AAJ6VNT8</accession>
<organism evidence="7 8">
    <name type="scientific">Ceratosolen solmsi marchali</name>
    <dbReference type="NCBI Taxonomy" id="326594"/>
    <lineage>
        <taxon>Eukaryota</taxon>
        <taxon>Metazoa</taxon>
        <taxon>Ecdysozoa</taxon>
        <taxon>Arthropoda</taxon>
        <taxon>Hexapoda</taxon>
        <taxon>Insecta</taxon>
        <taxon>Pterygota</taxon>
        <taxon>Neoptera</taxon>
        <taxon>Endopterygota</taxon>
        <taxon>Hymenoptera</taxon>
        <taxon>Apocrita</taxon>
        <taxon>Proctotrupomorpha</taxon>
        <taxon>Chalcidoidea</taxon>
        <taxon>Agaonidae</taxon>
        <taxon>Agaoninae</taxon>
        <taxon>Ceratosolen</taxon>
    </lineage>
</organism>
<sequence>LQFVKIYWKTLIIIIWPLVLIPVLITYDSPEMRCGIVILLMAMFWVTEALPMGITSLIPLVLFPALNVLSSQETCICYMNDTIMVFFGGLVVAIAIENSKLHMRIALGVMKFVGCSHRRLLAGLLVVTTLLGMWISNSACTALMVPIIFTVLQELEKEGLTKVFIVKENSDDPENDKRPSKITKAYLLATAYSATFGGTTTLVGTGTNLTFKGIFETFFPRYDGISFTRWMIFGTPQAIVQIFITYLYMLTIYMGLFRPNSKDAQEARIGIEGQYIANRVIEEKYNSLGKMSWHEHAVSFLFFLCALLWFFRKPGFIMGWSDLIDNTTIKDSAPVLLIVILMFVVPKEPRFLNAFHKDANKRPITSSEGLITWKMIESKMPWSLMFLLGSGFAISKGSNTSCLAKKVGQLLIPLKNYPPILVLFLTLLFISSITEFTSNIGIANIVLPVIAQMSVSIKIDPLYLMIPSTIICSYAFRLPFGTPPNAIVTMAGHIPVTNLMFTGCGSTIYSLIVLIIMFPTYGVYIYKISGFPDWANPEMDPIKNMHC</sequence>
<keyword evidence="7" id="KW-1185">Reference proteome</keyword>
<feature type="transmembrane region" description="Helical" evidence="6">
    <location>
        <begin position="417"/>
        <end position="450"/>
    </location>
</feature>
<evidence type="ECO:0000256" key="6">
    <source>
        <dbReference type="SAM" id="Phobius"/>
    </source>
</evidence>
<evidence type="ECO:0000256" key="5">
    <source>
        <dbReference type="ARBA" id="ARBA00023136"/>
    </source>
</evidence>
<dbReference type="InterPro" id="IPR001898">
    <property type="entry name" value="SLC13A/DASS"/>
</dbReference>
<comment type="similarity">
    <text evidence="2">Belongs to the SLC13A/DASS transporter (TC 2.A.47) family. NADC subfamily.</text>
</comment>
<evidence type="ECO:0000256" key="3">
    <source>
        <dbReference type="ARBA" id="ARBA00022692"/>
    </source>
</evidence>
<feature type="transmembrane region" description="Helical" evidence="6">
    <location>
        <begin position="500"/>
        <end position="524"/>
    </location>
</feature>
<feature type="transmembrane region" description="Helical" evidence="6">
    <location>
        <begin position="293"/>
        <end position="312"/>
    </location>
</feature>
<dbReference type="Pfam" id="PF00939">
    <property type="entry name" value="Na_sulph_symp"/>
    <property type="match status" value="1"/>
</dbReference>
<reference evidence="8" key="1">
    <citation type="submission" date="2025-08" db="UniProtKB">
        <authorList>
            <consortium name="RefSeq"/>
        </authorList>
    </citation>
    <scope>IDENTIFICATION</scope>
</reference>
<dbReference type="GO" id="GO:0015137">
    <property type="term" value="F:citrate transmembrane transporter activity"/>
    <property type="evidence" value="ECO:0007669"/>
    <property type="project" value="TreeGrafter"/>
</dbReference>
<dbReference type="Proteomes" id="UP000695007">
    <property type="component" value="Unplaced"/>
</dbReference>